<protein>
    <submittedName>
        <fullName evidence="1">Uncharacterized protein</fullName>
    </submittedName>
</protein>
<proteinExistence type="predicted"/>
<reference evidence="1" key="1">
    <citation type="submission" date="2023-04" db="EMBL/GenBank/DDBJ databases">
        <title>A chromosome-level genome assembly of the parasitoid wasp Eretmocerus hayati.</title>
        <authorList>
            <person name="Zhong Y."/>
            <person name="Liu S."/>
            <person name="Liu Y."/>
        </authorList>
    </citation>
    <scope>NUCLEOTIDE SEQUENCE</scope>
    <source>
        <strain evidence="1">ZJU_SS_LIU_2023</strain>
    </source>
</reference>
<name>A0ACC2PX01_9HYME</name>
<sequence length="158" mass="18215">MPVRVESISLRKAAEEFRTGKTQVGAILIDKMRSPYDRNSIVDMKNKRTKLEQSRLNAELFEWFGRARQRNIPISGLLLQSKALGIAKMMNIEDFERFRNSNNISFKAIRSKSRSVDNTTVDVWDKSLTNRWASHEPTKITNLNELASSYRALPDINI</sequence>
<gene>
    <name evidence="1" type="ORF">QAD02_023603</name>
</gene>
<comment type="caution">
    <text evidence="1">The sequence shown here is derived from an EMBL/GenBank/DDBJ whole genome shotgun (WGS) entry which is preliminary data.</text>
</comment>
<dbReference type="EMBL" id="CM056741">
    <property type="protein sequence ID" value="KAJ8687809.1"/>
    <property type="molecule type" value="Genomic_DNA"/>
</dbReference>
<evidence type="ECO:0000313" key="1">
    <source>
        <dbReference type="EMBL" id="KAJ8687809.1"/>
    </source>
</evidence>
<dbReference type="Proteomes" id="UP001239111">
    <property type="component" value="Chromosome 1"/>
</dbReference>
<keyword evidence="2" id="KW-1185">Reference proteome</keyword>
<organism evidence="1 2">
    <name type="scientific">Eretmocerus hayati</name>
    <dbReference type="NCBI Taxonomy" id="131215"/>
    <lineage>
        <taxon>Eukaryota</taxon>
        <taxon>Metazoa</taxon>
        <taxon>Ecdysozoa</taxon>
        <taxon>Arthropoda</taxon>
        <taxon>Hexapoda</taxon>
        <taxon>Insecta</taxon>
        <taxon>Pterygota</taxon>
        <taxon>Neoptera</taxon>
        <taxon>Endopterygota</taxon>
        <taxon>Hymenoptera</taxon>
        <taxon>Apocrita</taxon>
        <taxon>Proctotrupomorpha</taxon>
        <taxon>Chalcidoidea</taxon>
        <taxon>Aphelinidae</taxon>
        <taxon>Aphelininae</taxon>
        <taxon>Eretmocerus</taxon>
    </lineage>
</organism>
<evidence type="ECO:0000313" key="2">
    <source>
        <dbReference type="Proteomes" id="UP001239111"/>
    </source>
</evidence>
<accession>A0ACC2PX01</accession>